<reference evidence="2" key="1">
    <citation type="submission" date="2022-09" db="EMBL/GenBank/DDBJ databases">
        <title>Fusarium specimens isolated from Avocado Roots.</title>
        <authorList>
            <person name="Stajich J."/>
            <person name="Roper C."/>
            <person name="Heimlech-Rivalta G."/>
        </authorList>
    </citation>
    <scope>NUCLEOTIDE SEQUENCE</scope>
    <source>
        <strain evidence="2">A02</strain>
    </source>
</reference>
<proteinExistence type="predicted"/>
<name>A0A9W8V2M5_9HYPO</name>
<gene>
    <name evidence="2" type="ORF">NW755_003921</name>
</gene>
<dbReference type="AlphaFoldDB" id="A0A9W8V2M5"/>
<comment type="caution">
    <text evidence="2">The sequence shown here is derived from an EMBL/GenBank/DDBJ whole genome shotgun (WGS) entry which is preliminary data.</text>
</comment>
<evidence type="ECO:0000256" key="1">
    <source>
        <dbReference type="SAM" id="MobiDB-lite"/>
    </source>
</evidence>
<organism evidence="2 3">
    <name type="scientific">Fusarium falciforme</name>
    <dbReference type="NCBI Taxonomy" id="195108"/>
    <lineage>
        <taxon>Eukaryota</taxon>
        <taxon>Fungi</taxon>
        <taxon>Dikarya</taxon>
        <taxon>Ascomycota</taxon>
        <taxon>Pezizomycotina</taxon>
        <taxon>Sordariomycetes</taxon>
        <taxon>Hypocreomycetidae</taxon>
        <taxon>Hypocreales</taxon>
        <taxon>Nectriaceae</taxon>
        <taxon>Fusarium</taxon>
        <taxon>Fusarium solani species complex</taxon>
    </lineage>
</organism>
<feature type="region of interest" description="Disordered" evidence="1">
    <location>
        <begin position="1"/>
        <end position="34"/>
    </location>
</feature>
<dbReference type="Proteomes" id="UP001152087">
    <property type="component" value="Unassembled WGS sequence"/>
</dbReference>
<evidence type="ECO:0000313" key="3">
    <source>
        <dbReference type="Proteomes" id="UP001152087"/>
    </source>
</evidence>
<dbReference type="EMBL" id="JAOQAV010000007">
    <property type="protein sequence ID" value="KAJ4192774.1"/>
    <property type="molecule type" value="Genomic_DNA"/>
</dbReference>
<evidence type="ECO:0000313" key="2">
    <source>
        <dbReference type="EMBL" id="KAJ4192774.1"/>
    </source>
</evidence>
<protein>
    <submittedName>
        <fullName evidence="2">Uncharacterized protein</fullName>
    </submittedName>
</protein>
<feature type="compositionally biased region" description="Polar residues" evidence="1">
    <location>
        <begin position="1"/>
        <end position="12"/>
    </location>
</feature>
<keyword evidence="3" id="KW-1185">Reference proteome</keyword>
<accession>A0A9W8V2M5</accession>
<sequence>MSHTANASSRLTQSSREDPQPSSPEPSQTAVTPDFGQLIRLLKDKLAQSSDADISLSMDDTHELVRALRFSKDANNRLQVVEQELAEAKQRAGDSPFLGKFGDYSGHVWNDLRSTGNVRELPQQVTDAATLIEDRFGDKGKISRKRAETLRPPLTERAARCAAFAYSARRSCLESGATHWLHLREGTVRQYDQD</sequence>